<feature type="transmembrane region" description="Helical" evidence="1">
    <location>
        <begin position="200"/>
        <end position="222"/>
    </location>
</feature>
<proteinExistence type="predicted"/>
<evidence type="ECO:0000256" key="1">
    <source>
        <dbReference type="SAM" id="Phobius"/>
    </source>
</evidence>
<dbReference type="Pfam" id="PF07758">
    <property type="entry name" value="DUF1614"/>
    <property type="match status" value="1"/>
</dbReference>
<protein>
    <submittedName>
        <fullName evidence="2">Uncharacterized membrane protein</fullName>
    </submittedName>
</protein>
<organism evidence="2 3">
    <name type="scientific">Desulfacinum infernum DSM 9756</name>
    <dbReference type="NCBI Taxonomy" id="1121391"/>
    <lineage>
        <taxon>Bacteria</taxon>
        <taxon>Pseudomonadati</taxon>
        <taxon>Thermodesulfobacteriota</taxon>
        <taxon>Syntrophobacteria</taxon>
        <taxon>Syntrophobacterales</taxon>
        <taxon>Syntrophobacteraceae</taxon>
        <taxon>Desulfacinum</taxon>
    </lineage>
</organism>
<reference evidence="3" key="1">
    <citation type="submission" date="2016-11" db="EMBL/GenBank/DDBJ databases">
        <authorList>
            <person name="Varghese N."/>
            <person name="Submissions S."/>
        </authorList>
    </citation>
    <scope>NUCLEOTIDE SEQUENCE [LARGE SCALE GENOMIC DNA]</scope>
    <source>
        <strain evidence="3">DSM 9756</strain>
    </source>
</reference>
<keyword evidence="1" id="KW-0812">Transmembrane</keyword>
<dbReference type="InterPro" id="IPR011672">
    <property type="entry name" value="DUF1614"/>
</dbReference>
<keyword evidence="1" id="KW-0472">Membrane</keyword>
<feature type="transmembrane region" description="Helical" evidence="1">
    <location>
        <begin position="171"/>
        <end position="188"/>
    </location>
</feature>
<dbReference type="EMBL" id="FQVB01000031">
    <property type="protein sequence ID" value="SHF90876.1"/>
    <property type="molecule type" value="Genomic_DNA"/>
</dbReference>
<keyword evidence="1" id="KW-1133">Transmembrane helix</keyword>
<dbReference type="RefSeq" id="WP_073040684.1">
    <property type="nucleotide sequence ID" value="NZ_FQVB01000031.1"/>
</dbReference>
<feature type="transmembrane region" description="Helical" evidence="1">
    <location>
        <begin position="145"/>
        <end position="165"/>
    </location>
</feature>
<keyword evidence="3" id="KW-1185">Reference proteome</keyword>
<dbReference type="OrthoDB" id="9782559at2"/>
<evidence type="ECO:0000313" key="3">
    <source>
        <dbReference type="Proteomes" id="UP000184076"/>
    </source>
</evidence>
<feature type="transmembrane region" description="Helical" evidence="1">
    <location>
        <begin position="45"/>
        <end position="61"/>
    </location>
</feature>
<feature type="transmembrane region" description="Helical" evidence="1">
    <location>
        <begin position="94"/>
        <end position="115"/>
    </location>
</feature>
<evidence type="ECO:0000313" key="2">
    <source>
        <dbReference type="EMBL" id="SHF90876.1"/>
    </source>
</evidence>
<dbReference type="STRING" id="1121391.SAMN02745206_02898"/>
<name>A0A1M5FHB9_9BACT</name>
<dbReference type="Proteomes" id="UP000184076">
    <property type="component" value="Unassembled WGS sequence"/>
</dbReference>
<accession>A0A1M5FHB9</accession>
<gene>
    <name evidence="2" type="ORF">SAMN02745206_02898</name>
</gene>
<feature type="transmembrane region" description="Helical" evidence="1">
    <location>
        <begin position="121"/>
        <end position="138"/>
    </location>
</feature>
<dbReference type="AlphaFoldDB" id="A0A1M5FHB9"/>
<sequence>MFFPPFLILFFFLFLFLLFFLFGLVKFGLFAVAFAKLGIPPEQLFSLLFLCIVGSMVNIPIKRIRLEEEPLELQVVSFFGIRYRVPRRRRPREMVLAVNVGGAVIPTCISLYLLAHAQHPVRMLLAVAVVAYVVQRIARPVPGLGIATPMFIPPLAAALTALVINPHWAPPTAYVAGTLGTLIGADILNLNRIKELQAPVASIGGAGTFDGVFLTGILAVLLSW</sequence>